<gene>
    <name evidence="1" type="ORF">ESZ50_07940</name>
</gene>
<dbReference type="Proteomes" id="UP000371977">
    <property type="component" value="Unassembled WGS sequence"/>
</dbReference>
<reference evidence="1 2" key="1">
    <citation type="submission" date="2019-01" db="EMBL/GenBank/DDBJ databases">
        <title>Weissella sp. nov., a novel lactic acid bacterium isolated from animal feces.</title>
        <authorList>
            <person name="Wang L.-T."/>
        </authorList>
    </citation>
    <scope>NUCLEOTIDE SEQUENCE [LARGE SCALE GENOMIC DNA]</scope>
    <source>
        <strain evidence="1 2">8H-2</strain>
    </source>
</reference>
<dbReference type="InterPro" id="IPR013324">
    <property type="entry name" value="RNA_pol_sigma_r3/r4-like"/>
</dbReference>
<dbReference type="SUPFAM" id="SSF88659">
    <property type="entry name" value="Sigma3 and sigma4 domains of RNA polymerase sigma factors"/>
    <property type="match status" value="1"/>
</dbReference>
<evidence type="ECO:0000313" key="1">
    <source>
        <dbReference type="EMBL" id="TYC48799.1"/>
    </source>
</evidence>
<accession>A0A6C2C573</accession>
<comment type="caution">
    <text evidence="1">The sequence shown here is derived from an EMBL/GenBank/DDBJ whole genome shotgun (WGS) entry which is preliminary data.</text>
</comment>
<dbReference type="RefSeq" id="WP_148623037.1">
    <property type="nucleotide sequence ID" value="NZ_SDGZ01000016.1"/>
</dbReference>
<evidence type="ECO:0000313" key="2">
    <source>
        <dbReference type="Proteomes" id="UP000371977"/>
    </source>
</evidence>
<name>A0A6C2C573_9LACO</name>
<sequence>MMTLPEIDEKETIATVRQYFDVRVSRLENIARTSIKSVTMDGVHSQHGVGSDDNGMVARVDAKDELRMVAELIENLGGNEAKFMKYRYIEKLTWNQIYEKSGYSSSRGYQIIQEAFVKFAERAGDEFGLVVYK</sequence>
<dbReference type="EMBL" id="SDGZ01000016">
    <property type="protein sequence ID" value="TYC48799.1"/>
    <property type="molecule type" value="Genomic_DNA"/>
</dbReference>
<keyword evidence="2" id="KW-1185">Reference proteome</keyword>
<protein>
    <recommendedName>
        <fullName evidence="3">DUF1492 domain-containing protein</fullName>
    </recommendedName>
</protein>
<proteinExistence type="predicted"/>
<evidence type="ECO:0008006" key="3">
    <source>
        <dbReference type="Google" id="ProtNLM"/>
    </source>
</evidence>
<organism evidence="1 2">
    <name type="scientific">Weissella muntiaci</name>
    <dbReference type="NCBI Taxonomy" id="2508881"/>
    <lineage>
        <taxon>Bacteria</taxon>
        <taxon>Bacillati</taxon>
        <taxon>Bacillota</taxon>
        <taxon>Bacilli</taxon>
        <taxon>Lactobacillales</taxon>
        <taxon>Lactobacillaceae</taxon>
        <taxon>Weissella</taxon>
    </lineage>
</organism>
<dbReference type="AlphaFoldDB" id="A0A6C2C573"/>
<dbReference type="OrthoDB" id="2146126at2"/>